<feature type="transmembrane region" description="Helical" evidence="2">
    <location>
        <begin position="95"/>
        <end position="117"/>
    </location>
</feature>
<keyword evidence="1" id="KW-0175">Coiled coil</keyword>
<dbReference type="Proteomes" id="UP000653797">
    <property type="component" value="Unassembled WGS sequence"/>
</dbReference>
<proteinExistence type="predicted"/>
<keyword evidence="2" id="KW-0812">Transmembrane</keyword>
<dbReference type="GO" id="GO:0016020">
    <property type="term" value="C:membrane"/>
    <property type="evidence" value="ECO:0007669"/>
    <property type="project" value="InterPro"/>
</dbReference>
<dbReference type="PANTHER" id="PTHR34220">
    <property type="entry name" value="SENSOR HISTIDINE KINASE YPDA"/>
    <property type="match status" value="1"/>
</dbReference>
<protein>
    <submittedName>
        <fullName evidence="4">Histidine kinase</fullName>
    </submittedName>
</protein>
<keyword evidence="2" id="KW-1133">Transmembrane helix</keyword>
<organism evidence="4 5">
    <name type="scientific">Spirosoma validum</name>
    <dbReference type="NCBI Taxonomy" id="2771355"/>
    <lineage>
        <taxon>Bacteria</taxon>
        <taxon>Pseudomonadati</taxon>
        <taxon>Bacteroidota</taxon>
        <taxon>Cytophagia</taxon>
        <taxon>Cytophagales</taxon>
        <taxon>Cytophagaceae</taxon>
        <taxon>Spirosoma</taxon>
    </lineage>
</organism>
<reference evidence="4" key="1">
    <citation type="submission" date="2020-09" db="EMBL/GenBank/DDBJ databases">
        <authorList>
            <person name="Kim M.K."/>
        </authorList>
    </citation>
    <scope>NUCLEOTIDE SEQUENCE</scope>
    <source>
        <strain evidence="4">BT704</strain>
    </source>
</reference>
<feature type="transmembrane region" description="Helical" evidence="2">
    <location>
        <begin position="23"/>
        <end position="43"/>
    </location>
</feature>
<dbReference type="EMBL" id="JACXAA010000038">
    <property type="protein sequence ID" value="MBD2757883.1"/>
    <property type="molecule type" value="Genomic_DNA"/>
</dbReference>
<dbReference type="RefSeq" id="WP_191043505.1">
    <property type="nucleotide sequence ID" value="NZ_JACXAA010000038.1"/>
</dbReference>
<dbReference type="AlphaFoldDB" id="A0A927GHM8"/>
<accession>A0A927GHM8</accession>
<name>A0A927GHM8_9BACT</name>
<keyword evidence="2" id="KW-0472">Membrane</keyword>
<evidence type="ECO:0000313" key="4">
    <source>
        <dbReference type="EMBL" id="MBD2757883.1"/>
    </source>
</evidence>
<dbReference type="PANTHER" id="PTHR34220:SF7">
    <property type="entry name" value="SENSOR HISTIDINE KINASE YPDA"/>
    <property type="match status" value="1"/>
</dbReference>
<keyword evidence="5" id="KW-1185">Reference proteome</keyword>
<keyword evidence="4" id="KW-0418">Kinase</keyword>
<dbReference type="Pfam" id="PF06580">
    <property type="entry name" value="His_kinase"/>
    <property type="match status" value="1"/>
</dbReference>
<feature type="domain" description="Signal transduction histidine kinase internal region" evidence="3">
    <location>
        <begin position="157"/>
        <end position="235"/>
    </location>
</feature>
<dbReference type="InterPro" id="IPR050640">
    <property type="entry name" value="Bact_2-comp_sensor_kinase"/>
</dbReference>
<feature type="transmembrane region" description="Helical" evidence="2">
    <location>
        <begin position="55"/>
        <end position="75"/>
    </location>
</feature>
<keyword evidence="4" id="KW-0808">Transferase</keyword>
<evidence type="ECO:0000313" key="5">
    <source>
        <dbReference type="Proteomes" id="UP000653797"/>
    </source>
</evidence>
<evidence type="ECO:0000256" key="2">
    <source>
        <dbReference type="SAM" id="Phobius"/>
    </source>
</evidence>
<evidence type="ECO:0000259" key="3">
    <source>
        <dbReference type="Pfam" id="PF06580"/>
    </source>
</evidence>
<dbReference type="GO" id="GO:0000155">
    <property type="term" value="F:phosphorelay sensor kinase activity"/>
    <property type="evidence" value="ECO:0007669"/>
    <property type="project" value="InterPro"/>
</dbReference>
<sequence length="296" mass="33748">MAYTFLEVGLLLLAPARWLPTVIYPYVSLVYWSTLAGCCAVGIRIAARHRNAIGWFFATGSFLLMLNEAQSVYYFVTRLFLDGPPRPSPSTMALIQQLIIGGFIVKLLCFSLCLVFWQRRMAVAWALAQARIEDQLVQERLQADLVLQRLEQENSHMQLRALQAQVNPHFLFNSLNSLSSLIDEEPDRASQFVDRLSVVYRYLLKANDQPLTTLGKELDFIRSYYQLLKTRYGDGLTLTVRVEEGAESKLLPPLTLQLLVENAVKHNSTLTQQPLWIYPLVNRHQGHCWSGVCRAC</sequence>
<evidence type="ECO:0000256" key="1">
    <source>
        <dbReference type="SAM" id="Coils"/>
    </source>
</evidence>
<comment type="caution">
    <text evidence="4">The sequence shown here is derived from an EMBL/GenBank/DDBJ whole genome shotgun (WGS) entry which is preliminary data.</text>
</comment>
<gene>
    <name evidence="4" type="ORF">IC230_33805</name>
</gene>
<feature type="coiled-coil region" evidence="1">
    <location>
        <begin position="133"/>
        <end position="167"/>
    </location>
</feature>
<dbReference type="InterPro" id="IPR010559">
    <property type="entry name" value="Sig_transdc_His_kin_internal"/>
</dbReference>